<reference evidence="2 3" key="1">
    <citation type="submission" date="2014-04" db="EMBL/GenBank/DDBJ databases">
        <authorList>
            <consortium name="DOE Joint Genome Institute"/>
            <person name="Kuo A."/>
            <person name="Kohler A."/>
            <person name="Nagy L.G."/>
            <person name="Floudas D."/>
            <person name="Copeland A."/>
            <person name="Barry K.W."/>
            <person name="Cichocki N."/>
            <person name="Veneault-Fourrey C."/>
            <person name="LaButti K."/>
            <person name="Lindquist E.A."/>
            <person name="Lipzen A."/>
            <person name="Lundell T."/>
            <person name="Morin E."/>
            <person name="Murat C."/>
            <person name="Sun H."/>
            <person name="Tunlid A."/>
            <person name="Henrissat B."/>
            <person name="Grigoriev I.V."/>
            <person name="Hibbett D.S."/>
            <person name="Martin F."/>
            <person name="Nordberg H.P."/>
            <person name="Cantor M.N."/>
            <person name="Hua S.X."/>
        </authorList>
    </citation>
    <scope>NUCLEOTIDE SEQUENCE [LARGE SCALE GENOMIC DNA]</scope>
    <source>
        <strain evidence="2 3">LaAM-08-1</strain>
    </source>
</reference>
<evidence type="ECO:0000256" key="1">
    <source>
        <dbReference type="SAM" id="MobiDB-lite"/>
    </source>
</evidence>
<dbReference type="AlphaFoldDB" id="A0A0C9X7R8"/>
<name>A0A0C9X7R8_9AGAR</name>
<organism evidence="2 3">
    <name type="scientific">Laccaria amethystina LaAM-08-1</name>
    <dbReference type="NCBI Taxonomy" id="1095629"/>
    <lineage>
        <taxon>Eukaryota</taxon>
        <taxon>Fungi</taxon>
        <taxon>Dikarya</taxon>
        <taxon>Basidiomycota</taxon>
        <taxon>Agaricomycotina</taxon>
        <taxon>Agaricomycetes</taxon>
        <taxon>Agaricomycetidae</taxon>
        <taxon>Agaricales</taxon>
        <taxon>Agaricineae</taxon>
        <taxon>Hydnangiaceae</taxon>
        <taxon>Laccaria</taxon>
    </lineage>
</organism>
<accession>A0A0C9X7R8</accession>
<dbReference type="HOGENOM" id="CLU_1896573_0_0_1"/>
<dbReference type="EMBL" id="KN838612">
    <property type="protein sequence ID" value="KIK01096.1"/>
    <property type="molecule type" value="Genomic_DNA"/>
</dbReference>
<feature type="region of interest" description="Disordered" evidence="1">
    <location>
        <begin position="104"/>
        <end position="134"/>
    </location>
</feature>
<reference evidence="3" key="2">
    <citation type="submission" date="2015-01" db="EMBL/GenBank/DDBJ databases">
        <title>Evolutionary Origins and Diversification of the Mycorrhizal Mutualists.</title>
        <authorList>
            <consortium name="DOE Joint Genome Institute"/>
            <consortium name="Mycorrhizal Genomics Consortium"/>
            <person name="Kohler A."/>
            <person name="Kuo A."/>
            <person name="Nagy L.G."/>
            <person name="Floudas D."/>
            <person name="Copeland A."/>
            <person name="Barry K.W."/>
            <person name="Cichocki N."/>
            <person name="Veneault-Fourrey C."/>
            <person name="LaButti K."/>
            <person name="Lindquist E.A."/>
            <person name="Lipzen A."/>
            <person name="Lundell T."/>
            <person name="Morin E."/>
            <person name="Murat C."/>
            <person name="Riley R."/>
            <person name="Ohm R."/>
            <person name="Sun H."/>
            <person name="Tunlid A."/>
            <person name="Henrissat B."/>
            <person name="Grigoriev I.V."/>
            <person name="Hibbett D.S."/>
            <person name="Martin F."/>
        </authorList>
    </citation>
    <scope>NUCLEOTIDE SEQUENCE [LARGE SCALE GENOMIC DNA]</scope>
    <source>
        <strain evidence="3">LaAM-08-1</strain>
    </source>
</reference>
<dbReference type="Proteomes" id="UP000054477">
    <property type="component" value="Unassembled WGS sequence"/>
</dbReference>
<keyword evidence="3" id="KW-1185">Reference proteome</keyword>
<evidence type="ECO:0000313" key="3">
    <source>
        <dbReference type="Proteomes" id="UP000054477"/>
    </source>
</evidence>
<gene>
    <name evidence="2" type="ORF">K443DRAFT_7150</name>
</gene>
<protein>
    <submittedName>
        <fullName evidence="2">Uncharacterized protein</fullName>
    </submittedName>
</protein>
<sequence>MAAIHCWVAPAQVLRRTKGSESGLGGSAYCKDIPLNDLQGASKSTTEAKLRRPSTYCALTIPSEMYSQNLFFCVSTRSHCRALRSLQPHQVSNHEGTSLLKALVSSRGSKPPARPLPKGSMADLQRPGIRPPFF</sequence>
<proteinExistence type="predicted"/>
<evidence type="ECO:0000313" key="2">
    <source>
        <dbReference type="EMBL" id="KIK01096.1"/>
    </source>
</evidence>